<dbReference type="AlphaFoldDB" id="A0AAV2TWN8"/>
<sequence>MYIDDHCSGDGNFLFKYADHLIFGRACVNDSDHLSFRRCVDRIFTLTSQRGLILNTTKTSEVVFSRRPSSVSTFSDLHSLSVNGESLNCVPSRKYLGAILSSNFSWSEYYNFVFVKIRRMSFFIRRLGFFEVPPKILLNFLTSCALPHILYCSPAVFPGLLRKKLHILRRCILPLTNSSGSSFTFFTDMVIHMHFSACARFAKSILSDTSNPLNKPFPDFPAKCSTRSSFDLLYALTPAYRNSVLP</sequence>
<dbReference type="Proteomes" id="UP001497525">
    <property type="component" value="Unassembled WGS sequence"/>
</dbReference>
<organism evidence="1 2">
    <name type="scientific">Calicophoron daubneyi</name>
    <name type="common">Rumen fluke</name>
    <name type="synonym">Paramphistomum daubneyi</name>
    <dbReference type="NCBI Taxonomy" id="300641"/>
    <lineage>
        <taxon>Eukaryota</taxon>
        <taxon>Metazoa</taxon>
        <taxon>Spiralia</taxon>
        <taxon>Lophotrochozoa</taxon>
        <taxon>Platyhelminthes</taxon>
        <taxon>Trematoda</taxon>
        <taxon>Digenea</taxon>
        <taxon>Plagiorchiida</taxon>
        <taxon>Pronocephalata</taxon>
        <taxon>Paramphistomoidea</taxon>
        <taxon>Paramphistomidae</taxon>
        <taxon>Calicophoron</taxon>
    </lineage>
</organism>
<evidence type="ECO:0008006" key="3">
    <source>
        <dbReference type="Google" id="ProtNLM"/>
    </source>
</evidence>
<comment type="caution">
    <text evidence="1">The sequence shown here is derived from an EMBL/GenBank/DDBJ whole genome shotgun (WGS) entry which is preliminary data.</text>
</comment>
<evidence type="ECO:0000313" key="2">
    <source>
        <dbReference type="Proteomes" id="UP001497525"/>
    </source>
</evidence>
<evidence type="ECO:0000313" key="1">
    <source>
        <dbReference type="EMBL" id="CAL5140735.1"/>
    </source>
</evidence>
<name>A0AAV2TWN8_CALDB</name>
<dbReference type="EMBL" id="CAXLJL010000778">
    <property type="protein sequence ID" value="CAL5140735.1"/>
    <property type="molecule type" value="Genomic_DNA"/>
</dbReference>
<proteinExistence type="predicted"/>
<gene>
    <name evidence="1" type="ORF">CDAUBV1_LOCUS16030</name>
</gene>
<protein>
    <recommendedName>
        <fullName evidence="3">Reverse transcriptase domain-containing protein</fullName>
    </recommendedName>
</protein>
<accession>A0AAV2TWN8</accession>
<reference evidence="1" key="1">
    <citation type="submission" date="2024-06" db="EMBL/GenBank/DDBJ databases">
        <authorList>
            <person name="Liu X."/>
            <person name="Lenzi L."/>
            <person name="Haldenby T S."/>
            <person name="Uol C."/>
        </authorList>
    </citation>
    <scope>NUCLEOTIDE SEQUENCE</scope>
</reference>